<dbReference type="Gramene" id="ERM99203">
    <property type="protein sequence ID" value="ERM99203"/>
    <property type="gene ID" value="AMTR_s00092p00101020"/>
</dbReference>
<feature type="region of interest" description="Disordered" evidence="1">
    <location>
        <begin position="1"/>
        <end position="29"/>
    </location>
</feature>
<dbReference type="GO" id="GO:0031982">
    <property type="term" value="C:vesicle"/>
    <property type="evidence" value="ECO:0000318"/>
    <property type="project" value="GO_Central"/>
</dbReference>
<feature type="region of interest" description="Disordered" evidence="1">
    <location>
        <begin position="244"/>
        <end position="269"/>
    </location>
</feature>
<dbReference type="GO" id="GO:0072318">
    <property type="term" value="P:clathrin coat disassembly"/>
    <property type="evidence" value="ECO:0000318"/>
    <property type="project" value="GO_Central"/>
</dbReference>
<dbReference type="STRING" id="13333.W1NV78"/>
<dbReference type="InterPro" id="IPR036869">
    <property type="entry name" value="J_dom_sf"/>
</dbReference>
<dbReference type="GO" id="GO:0030276">
    <property type="term" value="F:clathrin binding"/>
    <property type="evidence" value="ECO:0000318"/>
    <property type="project" value="GO_Central"/>
</dbReference>
<name>W1NV78_AMBTC</name>
<dbReference type="eggNOG" id="KOG0431">
    <property type="taxonomic scope" value="Eukaryota"/>
</dbReference>
<feature type="region of interest" description="Disordered" evidence="1">
    <location>
        <begin position="356"/>
        <end position="392"/>
    </location>
</feature>
<dbReference type="Proteomes" id="UP000017836">
    <property type="component" value="Unassembled WGS sequence"/>
</dbReference>
<dbReference type="PANTHER" id="PTHR23172:SF69">
    <property type="entry name" value="CHAPERONE DNAJ-DOMAIN SUPERFAMILY PROTEIN"/>
    <property type="match status" value="1"/>
</dbReference>
<dbReference type="KEGG" id="atr:18427233"/>
<dbReference type="SUPFAM" id="SSF46565">
    <property type="entry name" value="Chaperone J-domain"/>
    <property type="match status" value="1"/>
</dbReference>
<dbReference type="PANTHER" id="PTHR23172">
    <property type="entry name" value="AUXILIN/CYCLIN G-ASSOCIATED KINASE-RELATED"/>
    <property type="match status" value="1"/>
</dbReference>
<proteinExistence type="predicted"/>
<sequence>MEREWPESLRPKLSRRNSETNYFSPEEFSDVFGGPPKSVIYRQQLEAGKFDFPFSGSRKTQNSGTFYDEIFRQGQEERAKMGRNLPVYEIPGMGMGGKYGGKGEGILGRGGFYDDIFGEEEGSYGNRGSRTRSASSCSEVLSPLRPSVSEDMAFNSFASNLRPIIVPPRHNRRSFSGFFSEQQTEEVSPAPTMSSSYRDVSDPLKDYFKNYSNNIKLCNFHRSSLNHNSFSESTIFGPNSSHIVSSIRTPSQSPDIEKEPISNSPSSATSSCLLQEDVFEENDIRSQLSERDEVGSEFFGSYVIEIVSEKREEREEMVGVNEAIAWAKEKFERNFSSGSNGDVSYMEAKMKGVHSELKAGVGDLRPEKESRENETENTEPKSSSKLTESRTVAECKDPFKRAHGKQQLSKARSLTELKWKEVDNEELNSDAATELLNENIRRWSAGKEGNIRSLLSTLQYVLWPNSGWQAIPLTEIIETTCVKKAYQRARLCLHPDKLQQKGVTLPQKYVADKVFGILQDAWAIFSTQDIFS</sequence>
<accession>W1NV78</accession>
<dbReference type="Gene3D" id="1.10.287.110">
    <property type="entry name" value="DnaJ domain"/>
    <property type="match status" value="1"/>
</dbReference>
<dbReference type="GO" id="GO:0005737">
    <property type="term" value="C:cytoplasm"/>
    <property type="evidence" value="ECO:0000318"/>
    <property type="project" value="GO_Central"/>
</dbReference>
<gene>
    <name evidence="2" type="ORF">AMTR_s00092p00101020</name>
</gene>
<dbReference type="FunFam" id="1.10.287.110:FF:000043">
    <property type="entry name" value="J-domain protein required for chloroplast accumulation response 1"/>
    <property type="match status" value="1"/>
</dbReference>
<feature type="compositionally biased region" description="Basic and acidic residues" evidence="1">
    <location>
        <begin position="1"/>
        <end position="10"/>
    </location>
</feature>
<dbReference type="OrthoDB" id="1717591at2759"/>
<evidence type="ECO:0000313" key="2">
    <source>
        <dbReference type="EMBL" id="ERM99203.1"/>
    </source>
</evidence>
<dbReference type="GO" id="GO:0072583">
    <property type="term" value="P:clathrin-dependent endocytosis"/>
    <property type="evidence" value="ECO:0000318"/>
    <property type="project" value="GO_Central"/>
</dbReference>
<evidence type="ECO:0000313" key="3">
    <source>
        <dbReference type="Proteomes" id="UP000017836"/>
    </source>
</evidence>
<feature type="compositionally biased region" description="Basic and acidic residues" evidence="1">
    <location>
        <begin position="364"/>
        <end position="374"/>
    </location>
</feature>
<dbReference type="OMA" id="ASECHRD"/>
<dbReference type="AlphaFoldDB" id="W1NV78"/>
<dbReference type="EMBL" id="KI395040">
    <property type="protein sequence ID" value="ERM99203.1"/>
    <property type="molecule type" value="Genomic_DNA"/>
</dbReference>
<reference evidence="3" key="1">
    <citation type="journal article" date="2013" name="Science">
        <title>The Amborella genome and the evolution of flowering plants.</title>
        <authorList>
            <consortium name="Amborella Genome Project"/>
        </authorList>
    </citation>
    <scope>NUCLEOTIDE SEQUENCE [LARGE SCALE GENOMIC DNA]</scope>
</reference>
<feature type="compositionally biased region" description="Polar residues" evidence="1">
    <location>
        <begin position="244"/>
        <end position="254"/>
    </location>
</feature>
<keyword evidence="3" id="KW-1185">Reference proteome</keyword>
<evidence type="ECO:0008006" key="4">
    <source>
        <dbReference type="Google" id="ProtNLM"/>
    </source>
</evidence>
<evidence type="ECO:0000256" key="1">
    <source>
        <dbReference type="SAM" id="MobiDB-lite"/>
    </source>
</evidence>
<organism evidence="2 3">
    <name type="scientific">Amborella trichopoda</name>
    <dbReference type="NCBI Taxonomy" id="13333"/>
    <lineage>
        <taxon>Eukaryota</taxon>
        <taxon>Viridiplantae</taxon>
        <taxon>Streptophyta</taxon>
        <taxon>Embryophyta</taxon>
        <taxon>Tracheophyta</taxon>
        <taxon>Spermatophyta</taxon>
        <taxon>Magnoliopsida</taxon>
        <taxon>Amborellales</taxon>
        <taxon>Amborellaceae</taxon>
        <taxon>Amborella</taxon>
    </lineage>
</organism>
<protein>
    <recommendedName>
        <fullName evidence="4">J domain-containing protein</fullName>
    </recommendedName>
</protein>
<dbReference type="HOGENOM" id="CLU_048498_0_0_1"/>